<evidence type="ECO:0000256" key="1">
    <source>
        <dbReference type="ARBA" id="ARBA00000485"/>
    </source>
</evidence>
<dbReference type="GO" id="GO:0006511">
    <property type="term" value="P:ubiquitin-dependent protein catabolic process"/>
    <property type="evidence" value="ECO:0007669"/>
    <property type="project" value="UniProtKB-ARBA"/>
</dbReference>
<dbReference type="PROSITE" id="PS00183">
    <property type="entry name" value="UBC_1"/>
    <property type="match status" value="1"/>
</dbReference>
<evidence type="ECO:0000256" key="2">
    <source>
        <dbReference type="ARBA" id="ARBA00004906"/>
    </source>
</evidence>
<proteinExistence type="inferred from homology"/>
<keyword evidence="6 9" id="KW-0833">Ubl conjugation pathway</keyword>
<feature type="transmembrane region" description="Helical" evidence="10">
    <location>
        <begin position="313"/>
        <end position="334"/>
    </location>
</feature>
<dbReference type="VEuPathDB" id="VectorBase:GBRI011479"/>
<name>A0A1A9W9S5_9MUSC</name>
<feature type="domain" description="UBC core" evidence="11">
    <location>
        <begin position="99"/>
        <end position="245"/>
    </location>
</feature>
<dbReference type="GO" id="GO:0005524">
    <property type="term" value="F:ATP binding"/>
    <property type="evidence" value="ECO:0007669"/>
    <property type="project" value="UniProtKB-UniRule"/>
</dbReference>
<evidence type="ECO:0000256" key="10">
    <source>
        <dbReference type="SAM" id="Phobius"/>
    </source>
</evidence>
<accession>A0A1A9W9S5</accession>
<dbReference type="InterPro" id="IPR016135">
    <property type="entry name" value="UBQ-conjugating_enzyme/RWD"/>
</dbReference>
<sequence length="353" mass="39936">MTPMHQTSATRYENSADGSINHVASDYRDSTAEANTFYMNASANANTDFIESDRDSIIDNNAGSIVSLPTLSNFEDTSAIEETHNNPKPKKKDSIASSSSARRILRELEEIAEERSSIYSAGLKGDNLYEWECVILGQEDTVYEGGVFFLDMHLSPEYPFKPPKVAFRTRIYHCNINSRGNICIDILRDNWSPALTISTLLLSICSLMSDCNPADPLVYSIAIQYLQNREEHDRTARHWTEKYADVLKDKGDLNVPIRRTKSSAFSVLATRKSLIILAGIFIISLTAMCYGHMICPELNESHRIKIPRFLYRFPIPLFLTWFCAALGATLCYCLSNLFGGRLIRDFWPKKINE</sequence>
<feature type="transmembrane region" description="Helical" evidence="10">
    <location>
        <begin position="274"/>
        <end position="293"/>
    </location>
</feature>
<keyword evidence="7 9" id="KW-0067">ATP-binding</keyword>
<keyword evidence="13" id="KW-1185">Reference proteome</keyword>
<dbReference type="InterPro" id="IPR023313">
    <property type="entry name" value="UBQ-conjugating_AS"/>
</dbReference>
<feature type="active site" description="Glycyl thioester intermediate" evidence="8">
    <location>
        <position position="183"/>
    </location>
</feature>
<evidence type="ECO:0000313" key="12">
    <source>
        <dbReference type="EnsemblMetazoa" id="GBRI011479-PA"/>
    </source>
</evidence>
<reference evidence="13" key="1">
    <citation type="submission" date="2014-03" db="EMBL/GenBank/DDBJ databases">
        <authorList>
            <person name="Aksoy S."/>
            <person name="Warren W."/>
            <person name="Wilson R.K."/>
        </authorList>
    </citation>
    <scope>NUCLEOTIDE SEQUENCE [LARGE SCALE GENOMIC DNA]</scope>
    <source>
        <strain evidence="13">IAEA</strain>
    </source>
</reference>
<keyword evidence="5 9" id="KW-0547">Nucleotide-binding</keyword>
<dbReference type="InterPro" id="IPR000608">
    <property type="entry name" value="UBC"/>
</dbReference>
<keyword evidence="4" id="KW-0808">Transferase</keyword>
<evidence type="ECO:0000256" key="5">
    <source>
        <dbReference type="ARBA" id="ARBA00022741"/>
    </source>
</evidence>
<evidence type="ECO:0000256" key="7">
    <source>
        <dbReference type="ARBA" id="ARBA00022840"/>
    </source>
</evidence>
<dbReference type="Proteomes" id="UP000091820">
    <property type="component" value="Unassembled WGS sequence"/>
</dbReference>
<evidence type="ECO:0000256" key="4">
    <source>
        <dbReference type="ARBA" id="ARBA00022679"/>
    </source>
</evidence>
<dbReference type="AlphaFoldDB" id="A0A1A9W9S5"/>
<comment type="similarity">
    <text evidence="9">Belongs to the ubiquitin-conjugating enzyme family.</text>
</comment>
<evidence type="ECO:0000256" key="6">
    <source>
        <dbReference type="ARBA" id="ARBA00022786"/>
    </source>
</evidence>
<reference evidence="12" key="2">
    <citation type="submission" date="2020-05" db="UniProtKB">
        <authorList>
            <consortium name="EnsemblMetazoa"/>
        </authorList>
    </citation>
    <scope>IDENTIFICATION</scope>
    <source>
        <strain evidence="12">IAEA</strain>
    </source>
</reference>
<evidence type="ECO:0000313" key="13">
    <source>
        <dbReference type="Proteomes" id="UP000091820"/>
    </source>
</evidence>
<keyword evidence="10" id="KW-1133">Transmembrane helix</keyword>
<comment type="catalytic activity">
    <reaction evidence="1">
        <text>S-ubiquitinyl-[E1 ubiquitin-activating enzyme]-L-cysteine + [E2 ubiquitin-conjugating enzyme]-L-cysteine = [E1 ubiquitin-activating enzyme]-L-cysteine + S-ubiquitinyl-[E2 ubiquitin-conjugating enzyme]-L-cysteine.</text>
        <dbReference type="EC" id="2.3.2.23"/>
    </reaction>
</comment>
<dbReference type="SUPFAM" id="SSF54495">
    <property type="entry name" value="UBC-like"/>
    <property type="match status" value="1"/>
</dbReference>
<keyword evidence="10" id="KW-0812">Transmembrane</keyword>
<evidence type="ECO:0000256" key="9">
    <source>
        <dbReference type="RuleBase" id="RU362109"/>
    </source>
</evidence>
<dbReference type="FunFam" id="3.10.110.10:FF:000101">
    <property type="entry name" value="Ubiquitin-conjugating enzyme E2 D2"/>
    <property type="match status" value="1"/>
</dbReference>
<dbReference type="Gene3D" id="3.10.110.10">
    <property type="entry name" value="Ubiquitin Conjugating Enzyme"/>
    <property type="match status" value="1"/>
</dbReference>
<keyword evidence="10" id="KW-0472">Membrane</keyword>
<dbReference type="GO" id="GO:0061631">
    <property type="term" value="F:ubiquitin conjugating enzyme activity"/>
    <property type="evidence" value="ECO:0007669"/>
    <property type="project" value="UniProtKB-EC"/>
</dbReference>
<organism evidence="12 13">
    <name type="scientific">Glossina brevipalpis</name>
    <dbReference type="NCBI Taxonomy" id="37001"/>
    <lineage>
        <taxon>Eukaryota</taxon>
        <taxon>Metazoa</taxon>
        <taxon>Ecdysozoa</taxon>
        <taxon>Arthropoda</taxon>
        <taxon>Hexapoda</taxon>
        <taxon>Insecta</taxon>
        <taxon>Pterygota</taxon>
        <taxon>Neoptera</taxon>
        <taxon>Endopterygota</taxon>
        <taxon>Diptera</taxon>
        <taxon>Brachycera</taxon>
        <taxon>Muscomorpha</taxon>
        <taxon>Hippoboscoidea</taxon>
        <taxon>Glossinidae</taxon>
        <taxon>Glossina</taxon>
    </lineage>
</organism>
<dbReference type="PROSITE" id="PS50127">
    <property type="entry name" value="UBC_2"/>
    <property type="match status" value="1"/>
</dbReference>
<dbReference type="EC" id="2.3.2.23" evidence="3"/>
<comment type="pathway">
    <text evidence="2">Protein modification; protein ubiquitination.</text>
</comment>
<protein>
    <recommendedName>
        <fullName evidence="3">E2 ubiquitin-conjugating enzyme</fullName>
        <ecNumber evidence="3">2.3.2.23</ecNumber>
    </recommendedName>
</protein>
<dbReference type="SMART" id="SM00212">
    <property type="entry name" value="UBCc"/>
    <property type="match status" value="1"/>
</dbReference>
<evidence type="ECO:0000256" key="8">
    <source>
        <dbReference type="PROSITE-ProRule" id="PRU10133"/>
    </source>
</evidence>
<dbReference type="Pfam" id="PF00179">
    <property type="entry name" value="UQ_con"/>
    <property type="match status" value="1"/>
</dbReference>
<evidence type="ECO:0000256" key="3">
    <source>
        <dbReference type="ARBA" id="ARBA00012486"/>
    </source>
</evidence>
<dbReference type="EnsemblMetazoa" id="GBRI011479-RA">
    <property type="protein sequence ID" value="GBRI011479-PA"/>
    <property type="gene ID" value="GBRI011479"/>
</dbReference>
<dbReference type="STRING" id="37001.A0A1A9W9S5"/>
<dbReference type="PANTHER" id="PTHR24068">
    <property type="entry name" value="UBIQUITIN-CONJUGATING ENZYME E2"/>
    <property type="match status" value="1"/>
</dbReference>
<evidence type="ECO:0000259" key="11">
    <source>
        <dbReference type="PROSITE" id="PS50127"/>
    </source>
</evidence>